<dbReference type="Pfam" id="PF07686">
    <property type="entry name" value="V-set"/>
    <property type="match status" value="1"/>
</dbReference>
<dbReference type="SUPFAM" id="SSF48726">
    <property type="entry name" value="Immunoglobulin"/>
    <property type="match status" value="1"/>
</dbReference>
<protein>
    <recommendedName>
        <fullName evidence="5">Ig-like domain-containing protein</fullName>
    </recommendedName>
</protein>
<dbReference type="InterPro" id="IPR007110">
    <property type="entry name" value="Ig-like_dom"/>
</dbReference>
<dbReference type="SMART" id="SM00406">
    <property type="entry name" value="IGv"/>
    <property type="match status" value="1"/>
</dbReference>
<dbReference type="GO" id="GO:0005576">
    <property type="term" value="C:extracellular region"/>
    <property type="evidence" value="ECO:0007669"/>
    <property type="project" value="UniProtKB-ARBA"/>
</dbReference>
<gene>
    <name evidence="6" type="ORF">GDO78_014287</name>
</gene>
<name>A0A8J6C3Y6_ELECQ</name>
<dbReference type="InterPro" id="IPR050199">
    <property type="entry name" value="IgHV"/>
</dbReference>
<sequence>MLLTTAFLLFLCIGVTYNVLLNQSSSESQVYGEPVVILCEASGYDFTGYSLAWLKHVPGRELVYIGHIYPSNGDTRITDSFSLRFQLQTNNTKNMGYMKITSVQYEDAAVYYCAHIEKIFWYSSH</sequence>
<evidence type="ECO:0000313" key="7">
    <source>
        <dbReference type="Proteomes" id="UP000770717"/>
    </source>
</evidence>
<dbReference type="GO" id="GO:0019814">
    <property type="term" value="C:immunoglobulin complex"/>
    <property type="evidence" value="ECO:0007669"/>
    <property type="project" value="UniProtKB-KW"/>
</dbReference>
<feature type="chain" id="PRO_5035177531" description="Ig-like domain-containing protein" evidence="4">
    <location>
        <begin position="19"/>
        <end position="125"/>
    </location>
</feature>
<dbReference type="Gene3D" id="2.60.40.10">
    <property type="entry name" value="Immunoglobulins"/>
    <property type="match status" value="1"/>
</dbReference>
<keyword evidence="3" id="KW-1280">Immunoglobulin</keyword>
<keyword evidence="1" id="KW-0391">Immunity</keyword>
<accession>A0A8J6C3Y6</accession>
<dbReference type="EMBL" id="WNTK01011818">
    <property type="protein sequence ID" value="KAG9462352.1"/>
    <property type="molecule type" value="Genomic_DNA"/>
</dbReference>
<dbReference type="PROSITE" id="PS50835">
    <property type="entry name" value="IG_LIKE"/>
    <property type="match status" value="1"/>
</dbReference>
<dbReference type="Proteomes" id="UP000770717">
    <property type="component" value="Unassembled WGS sequence"/>
</dbReference>
<dbReference type="PANTHER" id="PTHR23266">
    <property type="entry name" value="IMMUNOGLOBULIN HEAVY CHAIN"/>
    <property type="match status" value="1"/>
</dbReference>
<evidence type="ECO:0000313" key="6">
    <source>
        <dbReference type="EMBL" id="KAG9462352.1"/>
    </source>
</evidence>
<proteinExistence type="predicted"/>
<dbReference type="InterPro" id="IPR036179">
    <property type="entry name" value="Ig-like_dom_sf"/>
</dbReference>
<comment type="caution">
    <text evidence="6">The sequence shown here is derived from an EMBL/GenBank/DDBJ whole genome shotgun (WGS) entry which is preliminary data.</text>
</comment>
<evidence type="ECO:0000259" key="5">
    <source>
        <dbReference type="PROSITE" id="PS50835"/>
    </source>
</evidence>
<evidence type="ECO:0000256" key="4">
    <source>
        <dbReference type="SAM" id="SignalP"/>
    </source>
</evidence>
<evidence type="ECO:0000256" key="2">
    <source>
        <dbReference type="ARBA" id="ARBA00023130"/>
    </source>
</evidence>
<dbReference type="AlphaFoldDB" id="A0A8J6C3Y6"/>
<dbReference type="InterPro" id="IPR013783">
    <property type="entry name" value="Ig-like_fold"/>
</dbReference>
<dbReference type="GO" id="GO:0002250">
    <property type="term" value="P:adaptive immune response"/>
    <property type="evidence" value="ECO:0007669"/>
    <property type="project" value="UniProtKB-KW"/>
</dbReference>
<keyword evidence="7" id="KW-1185">Reference proteome</keyword>
<feature type="domain" description="Ig-like" evidence="5">
    <location>
        <begin position="32"/>
        <end position="113"/>
    </location>
</feature>
<evidence type="ECO:0000256" key="3">
    <source>
        <dbReference type="ARBA" id="ARBA00043265"/>
    </source>
</evidence>
<dbReference type="OrthoDB" id="9360647at2759"/>
<dbReference type="InterPro" id="IPR013106">
    <property type="entry name" value="Ig_V-set"/>
</dbReference>
<keyword evidence="4" id="KW-0732">Signal</keyword>
<feature type="signal peptide" evidence="4">
    <location>
        <begin position="1"/>
        <end position="18"/>
    </location>
</feature>
<reference evidence="6" key="1">
    <citation type="thesis" date="2020" institute="ProQuest LLC" country="789 East Eisenhower Parkway, Ann Arbor, MI, USA">
        <title>Comparative Genomics and Chromosome Evolution.</title>
        <authorList>
            <person name="Mudd A.B."/>
        </authorList>
    </citation>
    <scope>NUCLEOTIDE SEQUENCE</scope>
    <source>
        <strain evidence="6">HN-11 Male</strain>
        <tissue evidence="6">Kidney and liver</tissue>
    </source>
</reference>
<organism evidence="6 7">
    <name type="scientific">Eleutherodactylus coqui</name>
    <name type="common">Puerto Rican coqui</name>
    <dbReference type="NCBI Taxonomy" id="57060"/>
    <lineage>
        <taxon>Eukaryota</taxon>
        <taxon>Metazoa</taxon>
        <taxon>Chordata</taxon>
        <taxon>Craniata</taxon>
        <taxon>Vertebrata</taxon>
        <taxon>Euteleostomi</taxon>
        <taxon>Amphibia</taxon>
        <taxon>Batrachia</taxon>
        <taxon>Anura</taxon>
        <taxon>Neobatrachia</taxon>
        <taxon>Hyloidea</taxon>
        <taxon>Eleutherodactylidae</taxon>
        <taxon>Eleutherodactylinae</taxon>
        <taxon>Eleutherodactylus</taxon>
        <taxon>Eleutherodactylus</taxon>
    </lineage>
</organism>
<keyword evidence="2" id="KW-1064">Adaptive immunity</keyword>
<evidence type="ECO:0000256" key="1">
    <source>
        <dbReference type="ARBA" id="ARBA00022859"/>
    </source>
</evidence>